<feature type="region of interest" description="Disordered" evidence="1">
    <location>
        <begin position="181"/>
        <end position="238"/>
    </location>
</feature>
<feature type="compositionally biased region" description="Basic residues" evidence="1">
    <location>
        <begin position="202"/>
        <end position="211"/>
    </location>
</feature>
<evidence type="ECO:0008006" key="4">
    <source>
        <dbReference type="Google" id="ProtNLM"/>
    </source>
</evidence>
<feature type="compositionally biased region" description="Basic and acidic residues" evidence="1">
    <location>
        <begin position="181"/>
        <end position="191"/>
    </location>
</feature>
<dbReference type="Proteomes" id="UP000275436">
    <property type="component" value="Unassembled WGS sequence"/>
</dbReference>
<proteinExistence type="predicted"/>
<comment type="caution">
    <text evidence="2">The sequence shown here is derived from an EMBL/GenBank/DDBJ whole genome shotgun (WGS) entry which is preliminary data.</text>
</comment>
<evidence type="ECO:0000256" key="1">
    <source>
        <dbReference type="SAM" id="MobiDB-lite"/>
    </source>
</evidence>
<organism evidence="2 3">
    <name type="scientific">Mesorhizobium japonicum</name>
    <dbReference type="NCBI Taxonomy" id="2066070"/>
    <lineage>
        <taxon>Bacteria</taxon>
        <taxon>Pseudomonadati</taxon>
        <taxon>Pseudomonadota</taxon>
        <taxon>Alphaproteobacteria</taxon>
        <taxon>Hyphomicrobiales</taxon>
        <taxon>Phyllobacteriaceae</taxon>
        <taxon>Mesorhizobium</taxon>
    </lineage>
</organism>
<dbReference type="RefSeq" id="WP_123167180.1">
    <property type="nucleotide sequence ID" value="NZ_QKOD01000001.1"/>
</dbReference>
<reference evidence="2 3" key="1">
    <citation type="journal article" date="2018" name="Mol. Plant Microbe Interact.">
        <title>Taxonomically Different Co-Microsymbionts of a Relict Legume, Oxytropis popoviana, Have Complementary Sets of Symbiotic Genes and Together Increase the Efficiency of Plant Nodulation.</title>
        <authorList>
            <person name="Safronova V."/>
            <person name="Belimov A."/>
            <person name="Sazanova A."/>
            <person name="Chirak E."/>
            <person name="Verkhozina A."/>
            <person name="Kuznetsova I."/>
            <person name="Andronov E."/>
            <person name="Puhalsky J."/>
            <person name="Tikhonovich I."/>
        </authorList>
    </citation>
    <scope>NUCLEOTIDE SEQUENCE [LARGE SCALE GENOMIC DNA]</scope>
    <source>
        <strain evidence="2 3">Opo-235</strain>
    </source>
</reference>
<gene>
    <name evidence="2" type="ORF">DNR46_04960</name>
</gene>
<sequence length="238" mass="26234">MADKKRDSLRKVLGGIIAAIAGAPDRTSEQGVSTAKASVVAEWPLPPSATLGSALRLKGIEREIRARLPWAVRKFAKAETGRIVLRMLKTDADAFQAASATISRTLEGIEALAVLPREAEDILTISARERHKWLKDGRLRSIGTRTVKMRGRSKAVTFHVFDPRHIEDVLDRDLASAWREEDAQEASENRRRGAGKAALTRAGKRQRKARSARTSGKDDAPPPKLEGWDTFEAEGLLR</sequence>
<dbReference type="AlphaFoldDB" id="A0A3M9XIN0"/>
<protein>
    <recommendedName>
        <fullName evidence="4">Mlr2029 protein</fullName>
    </recommendedName>
</protein>
<evidence type="ECO:0000313" key="2">
    <source>
        <dbReference type="EMBL" id="RNJ47190.1"/>
    </source>
</evidence>
<dbReference type="EMBL" id="QKOD01000001">
    <property type="protein sequence ID" value="RNJ47190.1"/>
    <property type="molecule type" value="Genomic_DNA"/>
</dbReference>
<accession>A0A3M9XIN0</accession>
<name>A0A3M9XIN0_9HYPH</name>
<evidence type="ECO:0000313" key="3">
    <source>
        <dbReference type="Proteomes" id="UP000275436"/>
    </source>
</evidence>